<evidence type="ECO:0000313" key="1">
    <source>
        <dbReference type="EMBL" id="CAK0799340.1"/>
    </source>
</evidence>
<comment type="caution">
    <text evidence="1">The sequence shown here is derived from an EMBL/GenBank/DDBJ whole genome shotgun (WGS) entry which is preliminary data.</text>
</comment>
<accession>A0ABN9Q889</accession>
<protein>
    <recommendedName>
        <fullName evidence="3">Non-specific serine/threonine protein kinase</fullName>
    </recommendedName>
</protein>
<dbReference type="InterPro" id="IPR050235">
    <property type="entry name" value="CK1_Ser-Thr_kinase"/>
</dbReference>
<organism evidence="1 2">
    <name type="scientific">Prorocentrum cordatum</name>
    <dbReference type="NCBI Taxonomy" id="2364126"/>
    <lineage>
        <taxon>Eukaryota</taxon>
        <taxon>Sar</taxon>
        <taxon>Alveolata</taxon>
        <taxon>Dinophyceae</taxon>
        <taxon>Prorocentrales</taxon>
        <taxon>Prorocentraceae</taxon>
        <taxon>Prorocentrum</taxon>
    </lineage>
</organism>
<proteinExistence type="predicted"/>
<evidence type="ECO:0008006" key="3">
    <source>
        <dbReference type="Google" id="ProtNLM"/>
    </source>
</evidence>
<dbReference type="InterPro" id="IPR011009">
    <property type="entry name" value="Kinase-like_dom_sf"/>
</dbReference>
<sequence length="211" mass="22505">MRHIPEERGKCMVGTARYASLRAHAGEELSRRDDLESVGYLLVWFLKGRLPWQGLDAASSQERMAKIAATKAGTTAAALCEGLPREVEAYVAYCRGLGFEERPDYGRLRAMLRAAVGHEGVRRAPVLDWPQPRPAGAAACGGAGGVEEGSPAAALRCDTPPRWTLPAGRGLEQGALGEACWPSAGCKEVGHPAGAPWLCPVPRGARVLLLR</sequence>
<keyword evidence="2" id="KW-1185">Reference proteome</keyword>
<dbReference type="Proteomes" id="UP001189429">
    <property type="component" value="Unassembled WGS sequence"/>
</dbReference>
<dbReference type="SUPFAM" id="SSF56112">
    <property type="entry name" value="Protein kinase-like (PK-like)"/>
    <property type="match status" value="1"/>
</dbReference>
<dbReference type="EMBL" id="CAUYUJ010002128">
    <property type="protein sequence ID" value="CAK0799340.1"/>
    <property type="molecule type" value="Genomic_DNA"/>
</dbReference>
<dbReference type="Gene3D" id="1.10.510.10">
    <property type="entry name" value="Transferase(Phosphotransferase) domain 1"/>
    <property type="match status" value="1"/>
</dbReference>
<evidence type="ECO:0000313" key="2">
    <source>
        <dbReference type="Proteomes" id="UP001189429"/>
    </source>
</evidence>
<gene>
    <name evidence="1" type="ORF">PCOR1329_LOCUS7832</name>
</gene>
<dbReference type="PANTHER" id="PTHR11909">
    <property type="entry name" value="CASEIN KINASE-RELATED"/>
    <property type="match status" value="1"/>
</dbReference>
<name>A0ABN9Q889_9DINO</name>
<reference evidence="1" key="1">
    <citation type="submission" date="2023-10" db="EMBL/GenBank/DDBJ databases">
        <authorList>
            <person name="Chen Y."/>
            <person name="Shah S."/>
            <person name="Dougan E. K."/>
            <person name="Thang M."/>
            <person name="Chan C."/>
        </authorList>
    </citation>
    <scope>NUCLEOTIDE SEQUENCE [LARGE SCALE GENOMIC DNA]</scope>
</reference>